<feature type="compositionally biased region" description="Basic and acidic residues" evidence="2">
    <location>
        <begin position="665"/>
        <end position="687"/>
    </location>
</feature>
<dbReference type="Pfam" id="PF07690">
    <property type="entry name" value="MFS_1"/>
    <property type="match status" value="1"/>
</dbReference>
<organism evidence="4 5">
    <name type="scientific">Cyphellophora attinorum</name>
    <dbReference type="NCBI Taxonomy" id="1664694"/>
    <lineage>
        <taxon>Eukaryota</taxon>
        <taxon>Fungi</taxon>
        <taxon>Dikarya</taxon>
        <taxon>Ascomycota</taxon>
        <taxon>Pezizomycotina</taxon>
        <taxon>Eurotiomycetes</taxon>
        <taxon>Chaetothyriomycetidae</taxon>
        <taxon>Chaetothyriales</taxon>
        <taxon>Cyphellophoraceae</taxon>
        <taxon>Cyphellophora</taxon>
    </lineage>
</organism>
<feature type="region of interest" description="Disordered" evidence="2">
    <location>
        <begin position="631"/>
        <end position="730"/>
    </location>
</feature>
<dbReference type="InterPro" id="IPR011701">
    <property type="entry name" value="MFS"/>
</dbReference>
<dbReference type="PANTHER" id="PTHR20772">
    <property type="entry name" value="PROTEIN FMP42"/>
    <property type="match status" value="1"/>
</dbReference>
<comment type="caution">
    <text evidence="4">The sequence shown here is derived from an EMBL/GenBank/DDBJ whole genome shotgun (WGS) entry which is preliminary data.</text>
</comment>
<dbReference type="GO" id="GO:0022857">
    <property type="term" value="F:transmembrane transporter activity"/>
    <property type="evidence" value="ECO:0007669"/>
    <property type="project" value="InterPro"/>
</dbReference>
<feature type="transmembrane region" description="Helical" evidence="3">
    <location>
        <begin position="156"/>
        <end position="177"/>
    </location>
</feature>
<dbReference type="Gene3D" id="1.20.1250.20">
    <property type="entry name" value="MFS general substrate transporter like domains"/>
    <property type="match status" value="1"/>
</dbReference>
<keyword evidence="3" id="KW-1133">Transmembrane helix</keyword>
<dbReference type="InterPro" id="IPR036259">
    <property type="entry name" value="MFS_trans_sf"/>
</dbReference>
<sequence length="730" mass="79993">MSLVQHVSAVEGPDRVDLASLYDPPENASIQLGRRLSRTISYDFLVPADIVAAEKPEPVGAHKVSTFVRTAQVAAGVLMCTLGSGIVFGFAALKQVLVDQEIYHDLCTAEEQARGDQLCYLQDQKLNMIFIVGSVTTNLSALLVGSMLDRWGPYPCGLISCALIFLGSTCMAFANVLPLDGYVIGYFLLSLGGTFIFVPSFHLSNAFPQFQGLILSLITGAFDASAAVFLVFRLMYDGSNKSFGIHEFFLAYLIVPVLMLVANLLLMPRSSYETRAELETERERQQDNTLDVHDSDDELDTTAEILRVRTKRAAERAKDTAQINDLIGTEAQQAQHEIKEDEKKIASGIWGVLHGLPAHKQMATPWFILIAMFTVIQMTRFNFFISTIWTQYEYLLDSPERATEVTRFFDLVLPIGGVATVPFIGALLDNTSTVTVLGLLVLTSTCIGALGAAPNRTAAYWNIVLFCVYRPLYYSAMSDYAAKVFGFATFGKVYGTLICVSGLTVFSQPALQALVHDAFYEDPGPINLYLAGASLIVGLALVMYVDAKAKAIRQYQYQVLIANAGQVDPDDERRSLLSVSIYDNMSARVGSQRRRVDLRSPHLRPQDLASHNSLGASLFYSYGSVGAPALSDAGGDDESTPTATPYGSLRPRRSRQALGAGLRTVTEREEPPDEADRKIREWQERTSQRQSETDESSTTASDHAADDDEGGGGHLSQVLSLDERGPVNQR</sequence>
<feature type="transmembrane region" description="Helical" evidence="3">
    <location>
        <begin position="408"/>
        <end position="428"/>
    </location>
</feature>
<keyword evidence="5" id="KW-1185">Reference proteome</keyword>
<feature type="transmembrane region" description="Helical" evidence="3">
    <location>
        <begin position="484"/>
        <end position="506"/>
    </location>
</feature>
<feature type="transmembrane region" description="Helical" evidence="3">
    <location>
        <begin position="366"/>
        <end position="388"/>
    </location>
</feature>
<feature type="compositionally biased region" description="Basic and acidic residues" evidence="2">
    <location>
        <begin position="721"/>
        <end position="730"/>
    </location>
</feature>
<dbReference type="GO" id="GO:0000329">
    <property type="term" value="C:fungal-type vacuole membrane"/>
    <property type="evidence" value="ECO:0007669"/>
    <property type="project" value="TreeGrafter"/>
</dbReference>
<dbReference type="AlphaFoldDB" id="A0A0N1NXP7"/>
<reference evidence="4 5" key="1">
    <citation type="submission" date="2015-06" db="EMBL/GenBank/DDBJ databases">
        <title>Draft genome of the ant-associated black yeast Phialophora attae CBS 131958.</title>
        <authorList>
            <person name="Moreno L.F."/>
            <person name="Stielow B.J."/>
            <person name="de Hoog S."/>
            <person name="Vicente V.A."/>
            <person name="Weiss V.A."/>
            <person name="de Vries M."/>
            <person name="Cruz L.M."/>
            <person name="Souza E.M."/>
        </authorList>
    </citation>
    <scope>NUCLEOTIDE SEQUENCE [LARGE SCALE GENOMIC DNA]</scope>
    <source>
        <strain evidence="4 5">CBS 131958</strain>
    </source>
</reference>
<dbReference type="GeneID" id="28730901"/>
<dbReference type="RefSeq" id="XP_017997307.1">
    <property type="nucleotide sequence ID" value="XM_018139021.1"/>
</dbReference>
<comment type="subcellular location">
    <subcellularLocation>
        <location evidence="1">Membrane</location>
        <topology evidence="1">Multi-pass membrane protein</topology>
    </subcellularLocation>
</comment>
<evidence type="ECO:0000313" key="5">
    <source>
        <dbReference type="Proteomes" id="UP000038010"/>
    </source>
</evidence>
<keyword evidence="3" id="KW-0812">Transmembrane</keyword>
<dbReference type="VEuPathDB" id="FungiDB:AB675_10262"/>
<dbReference type="EMBL" id="LFJN01000024">
    <property type="protein sequence ID" value="KPI37344.1"/>
    <property type="molecule type" value="Genomic_DNA"/>
</dbReference>
<dbReference type="CDD" id="cd06174">
    <property type="entry name" value="MFS"/>
    <property type="match status" value="1"/>
</dbReference>
<feature type="transmembrane region" description="Helical" evidence="3">
    <location>
        <begin position="213"/>
        <end position="236"/>
    </location>
</feature>
<feature type="transmembrane region" description="Helical" evidence="3">
    <location>
        <begin position="435"/>
        <end position="453"/>
    </location>
</feature>
<dbReference type="PANTHER" id="PTHR20772:SF4">
    <property type="entry name" value="HYPOTHETICAL AMINO ACID TRANSPORTER (EUROFUNG)"/>
    <property type="match status" value="1"/>
</dbReference>
<protein>
    <submittedName>
        <fullName evidence="4">Protein FMP42</fullName>
    </submittedName>
</protein>
<evidence type="ECO:0000256" key="2">
    <source>
        <dbReference type="SAM" id="MobiDB-lite"/>
    </source>
</evidence>
<feature type="transmembrane region" description="Helical" evidence="3">
    <location>
        <begin position="459"/>
        <end position="477"/>
    </location>
</feature>
<keyword evidence="3" id="KW-0472">Membrane</keyword>
<proteinExistence type="predicted"/>
<dbReference type="Proteomes" id="UP000038010">
    <property type="component" value="Unassembled WGS sequence"/>
</dbReference>
<feature type="transmembrane region" description="Helical" evidence="3">
    <location>
        <begin position="526"/>
        <end position="545"/>
    </location>
</feature>
<feature type="transmembrane region" description="Helical" evidence="3">
    <location>
        <begin position="248"/>
        <end position="266"/>
    </location>
</feature>
<evidence type="ECO:0000256" key="3">
    <source>
        <dbReference type="SAM" id="Phobius"/>
    </source>
</evidence>
<dbReference type="OrthoDB" id="330047at2759"/>
<name>A0A0N1NXP7_9EURO</name>
<feature type="transmembrane region" description="Helical" evidence="3">
    <location>
        <begin position="73"/>
        <end position="93"/>
    </location>
</feature>
<evidence type="ECO:0000256" key="1">
    <source>
        <dbReference type="ARBA" id="ARBA00004141"/>
    </source>
</evidence>
<dbReference type="STRING" id="1664694.A0A0N1NXP7"/>
<dbReference type="InterPro" id="IPR052599">
    <property type="entry name" value="SLC43A_AATransporter"/>
</dbReference>
<dbReference type="SUPFAM" id="SSF103473">
    <property type="entry name" value="MFS general substrate transporter"/>
    <property type="match status" value="1"/>
</dbReference>
<accession>A0A0N1NXP7</accession>
<feature type="transmembrane region" description="Helical" evidence="3">
    <location>
        <begin position="183"/>
        <end position="201"/>
    </location>
</feature>
<feature type="transmembrane region" description="Helical" evidence="3">
    <location>
        <begin position="126"/>
        <end position="144"/>
    </location>
</feature>
<gene>
    <name evidence="4" type="ORF">AB675_10262</name>
</gene>
<evidence type="ECO:0000313" key="4">
    <source>
        <dbReference type="EMBL" id="KPI37344.1"/>
    </source>
</evidence>